<gene>
    <name evidence="1" type="ORF">RPERSI_LOCUS4874</name>
</gene>
<sequence>SPGIALVLWVVGGFISLFGGLVYAELGIRAFPRGIGEQFYIEDAFQNNLGYIFSFVAIFAIFPGSIIADSYTSARYFLYAIRGNSDDYDKIIQPIAAIIMLAIVMIYHIFSNRLAVYINQTFALIKIMALLIISIVGLVNLSSASNWKTIFNTHSPTLGDYSDAMIKILFAYEDFLTNVAFITVVDHDYFIKMTEFNESFDNAIALRFLGNNKLGIKFMSVLVAISAFGSVGSMYFV</sequence>
<keyword evidence="2" id="KW-1185">Reference proteome</keyword>
<feature type="non-terminal residue" evidence="1">
    <location>
        <position position="1"/>
    </location>
</feature>
<evidence type="ECO:0000313" key="2">
    <source>
        <dbReference type="Proteomes" id="UP000789920"/>
    </source>
</evidence>
<reference evidence="1" key="1">
    <citation type="submission" date="2021-06" db="EMBL/GenBank/DDBJ databases">
        <authorList>
            <person name="Kallberg Y."/>
            <person name="Tangrot J."/>
            <person name="Rosling A."/>
        </authorList>
    </citation>
    <scope>NUCLEOTIDE SEQUENCE</scope>
    <source>
        <strain evidence="1">MA461A</strain>
    </source>
</reference>
<dbReference type="Proteomes" id="UP000789920">
    <property type="component" value="Unassembled WGS sequence"/>
</dbReference>
<accession>A0ACA9M7C8</accession>
<evidence type="ECO:0000313" key="1">
    <source>
        <dbReference type="EMBL" id="CAG8574201.1"/>
    </source>
</evidence>
<dbReference type="EMBL" id="CAJVQC010007025">
    <property type="protein sequence ID" value="CAG8574201.1"/>
    <property type="molecule type" value="Genomic_DNA"/>
</dbReference>
<protein>
    <submittedName>
        <fullName evidence="1">8986_t:CDS:1</fullName>
    </submittedName>
</protein>
<name>A0ACA9M7C8_9GLOM</name>
<proteinExistence type="predicted"/>
<organism evidence="1 2">
    <name type="scientific">Racocetra persica</name>
    <dbReference type="NCBI Taxonomy" id="160502"/>
    <lineage>
        <taxon>Eukaryota</taxon>
        <taxon>Fungi</taxon>
        <taxon>Fungi incertae sedis</taxon>
        <taxon>Mucoromycota</taxon>
        <taxon>Glomeromycotina</taxon>
        <taxon>Glomeromycetes</taxon>
        <taxon>Diversisporales</taxon>
        <taxon>Gigasporaceae</taxon>
        <taxon>Racocetra</taxon>
    </lineage>
</organism>
<comment type="caution">
    <text evidence="1">The sequence shown here is derived from an EMBL/GenBank/DDBJ whole genome shotgun (WGS) entry which is preliminary data.</text>
</comment>